<dbReference type="Proteomes" id="UP000321258">
    <property type="component" value="Unassembled WGS sequence"/>
</dbReference>
<sequence length="61" mass="6721">MRQPVDGHEAGDEAAEADDAGKDQGTQDTQRTTLDDCWPDTERNRGCRSLWAACTARLRAT</sequence>
<organism evidence="2 3">
    <name type="scientific">Methylobacterium haplocladii</name>
    <dbReference type="NCBI Taxonomy" id="1176176"/>
    <lineage>
        <taxon>Bacteria</taxon>
        <taxon>Pseudomonadati</taxon>
        <taxon>Pseudomonadota</taxon>
        <taxon>Alphaproteobacteria</taxon>
        <taxon>Hyphomicrobiales</taxon>
        <taxon>Methylobacteriaceae</taxon>
        <taxon>Methylobacterium</taxon>
    </lineage>
</organism>
<feature type="region of interest" description="Disordered" evidence="1">
    <location>
        <begin position="1"/>
        <end position="38"/>
    </location>
</feature>
<keyword evidence="3" id="KW-1185">Reference proteome</keyword>
<evidence type="ECO:0000256" key="1">
    <source>
        <dbReference type="SAM" id="MobiDB-lite"/>
    </source>
</evidence>
<name>A0A512IK73_9HYPH</name>
<evidence type="ECO:0000313" key="3">
    <source>
        <dbReference type="Proteomes" id="UP000321258"/>
    </source>
</evidence>
<accession>A0A512IK73</accession>
<feature type="compositionally biased region" description="Basic and acidic residues" evidence="1">
    <location>
        <begin position="1"/>
        <end position="11"/>
    </location>
</feature>
<dbReference type="AlphaFoldDB" id="A0A512IK73"/>
<dbReference type="EMBL" id="BJZT01000005">
    <property type="protein sequence ID" value="GEO98120.1"/>
    <property type="molecule type" value="Genomic_DNA"/>
</dbReference>
<protein>
    <submittedName>
        <fullName evidence="2">Uncharacterized protein</fullName>
    </submittedName>
</protein>
<proteinExistence type="predicted"/>
<gene>
    <name evidence="2" type="ORF">MHA02_05080</name>
</gene>
<reference evidence="2 3" key="1">
    <citation type="submission" date="2019-07" db="EMBL/GenBank/DDBJ databases">
        <title>Whole genome shotgun sequence of Methylobacterium haplocladii NBRC 107714.</title>
        <authorList>
            <person name="Hosoyama A."/>
            <person name="Uohara A."/>
            <person name="Ohji S."/>
            <person name="Ichikawa N."/>
        </authorList>
    </citation>
    <scope>NUCLEOTIDE SEQUENCE [LARGE SCALE GENOMIC DNA]</scope>
    <source>
        <strain evidence="2 3">NBRC 107714</strain>
    </source>
</reference>
<comment type="caution">
    <text evidence="2">The sequence shown here is derived from an EMBL/GenBank/DDBJ whole genome shotgun (WGS) entry which is preliminary data.</text>
</comment>
<evidence type="ECO:0000313" key="2">
    <source>
        <dbReference type="EMBL" id="GEO98120.1"/>
    </source>
</evidence>